<evidence type="ECO:0000313" key="1">
    <source>
        <dbReference type="EMBL" id="KRT82280.1"/>
    </source>
</evidence>
<dbReference type="EMBL" id="LJIG01009838">
    <property type="protein sequence ID" value="KRT82280.1"/>
    <property type="molecule type" value="Genomic_DNA"/>
</dbReference>
<dbReference type="PANTHER" id="PTHR31649">
    <property type="entry name" value="AGAP009604-PA"/>
    <property type="match status" value="1"/>
</dbReference>
<dbReference type="InterPro" id="IPR006616">
    <property type="entry name" value="DM9_repeat"/>
</dbReference>
<dbReference type="Proteomes" id="UP000051574">
    <property type="component" value="Unassembled WGS sequence"/>
</dbReference>
<comment type="caution">
    <text evidence="1">The sequence shown here is derived from an EMBL/GenBank/DDBJ whole genome shotgun (WGS) entry which is preliminary data.</text>
</comment>
<dbReference type="OrthoDB" id="6692098at2759"/>
<organism evidence="1 2">
    <name type="scientific">Oryctes borbonicus</name>
    <dbReference type="NCBI Taxonomy" id="1629725"/>
    <lineage>
        <taxon>Eukaryota</taxon>
        <taxon>Metazoa</taxon>
        <taxon>Ecdysozoa</taxon>
        <taxon>Arthropoda</taxon>
        <taxon>Hexapoda</taxon>
        <taxon>Insecta</taxon>
        <taxon>Pterygota</taxon>
        <taxon>Neoptera</taxon>
        <taxon>Endopterygota</taxon>
        <taxon>Coleoptera</taxon>
        <taxon>Polyphaga</taxon>
        <taxon>Scarabaeiformia</taxon>
        <taxon>Scarabaeidae</taxon>
        <taxon>Dynastinae</taxon>
        <taxon>Oryctes</taxon>
    </lineage>
</organism>
<gene>
    <name evidence="1" type="ORF">AMK59_3577</name>
</gene>
<proteinExistence type="predicted"/>
<accession>A0A0T6B4I8</accession>
<sequence length="107" mass="12419">MVSFQILCSPDTSKFYWESVDFAKGDMSQMRNAVRGGFQDKSTLYVGMIKHEGDWKIGKVKDFDRNDEQGLYIWDKTGNHVKIVNFQLLKYNVTASLDFPIDIRTSR</sequence>
<keyword evidence="2" id="KW-1185">Reference proteome</keyword>
<protein>
    <submittedName>
        <fullName evidence="1">Uncharacterized protein</fullName>
    </submittedName>
</protein>
<name>A0A0T6B4I8_9SCAR</name>
<dbReference type="Pfam" id="PF11901">
    <property type="entry name" value="DM9"/>
    <property type="match status" value="1"/>
</dbReference>
<dbReference type="AlphaFoldDB" id="A0A0T6B4I8"/>
<dbReference type="PANTHER" id="PTHR31649:SF10">
    <property type="entry name" value="IP19903P-RELATED"/>
    <property type="match status" value="1"/>
</dbReference>
<reference evidence="1 2" key="1">
    <citation type="submission" date="2015-09" db="EMBL/GenBank/DDBJ databases">
        <title>Draft genome of the scarab beetle Oryctes borbonicus.</title>
        <authorList>
            <person name="Meyer J.M."/>
            <person name="Markov G.V."/>
            <person name="Baskaran P."/>
            <person name="Herrmann M."/>
            <person name="Sommer R.J."/>
            <person name="Roedelsperger C."/>
        </authorList>
    </citation>
    <scope>NUCLEOTIDE SEQUENCE [LARGE SCALE GENOMIC DNA]</scope>
    <source>
        <strain evidence="1">OB123</strain>
        <tissue evidence="1">Whole animal</tissue>
    </source>
</reference>
<evidence type="ECO:0000313" key="2">
    <source>
        <dbReference type="Proteomes" id="UP000051574"/>
    </source>
</evidence>